<comment type="caution">
    <text evidence="1">The sequence shown here is derived from an EMBL/GenBank/DDBJ whole genome shotgun (WGS) entry which is preliminary data.</text>
</comment>
<dbReference type="AlphaFoldDB" id="A0A425XWI1"/>
<dbReference type="EMBL" id="QQWG01000031">
    <property type="protein sequence ID" value="RRG19007.1"/>
    <property type="molecule type" value="Genomic_DNA"/>
</dbReference>
<gene>
    <name evidence="1" type="ORF">DWB61_17260</name>
</gene>
<proteinExistence type="predicted"/>
<sequence length="668" mass="78614">MRNIIDIKDRLENDDEINSNLDLLIDYSLSNKSLIFNKDIAGIEFEKLSTSEIVKLQTDKYHIIDFEVFGFKVYSLFKSKIKLTNDFKSFVLLLKEIEADYKSDKFVRNISTLLNELWAIAILDSNQSFGIDFSDYLNSLDAETNRDDIFSFNEGYSRALPFLKIEETKFFQNGIQLIKWTKSDADYNMPLGSFLRGVRNKIYEDEKWGLKCLEFSFNQADLEIDFLIPIITGLYDKLGLIFFNKYLEDKINNETYAVSIICGLSNIEHVKDDECVLIFKVYNKSKKDNTHVLLNLPKLLFAILKSKETDIDKKYIGLAFRCLDELLSIDNPNLIYFILRENEYQDNHLELRNDLILSFIKKPHFKQEYLNSINHFLWKQKDVKLFEIVLYTIGEYLPFKSIERSLSSSINVLQSNHKKEFDKVIVNLLIQDKACYRFLATDILSRLYDGFYTFDYDILELSSLNQYKLWVSVFQNYREPQSVIPCLLPLLKSKSLLVKEAFICKLEEYTESYGGSVTATLKEKLDFEDNDLKEIFERIEDYKVVFYQNNVVVKDEIKELNPAFTQNRLFVEFNKNYNRRFSRQMQKSSEENSSFLNFCSKVTLLKGGGWKIDGRDEISKLSEISTSFSLPRMYFIRPENFDFETSVEMFTNWSETNFAEIKRILDNE</sequence>
<keyword evidence="2" id="KW-1185">Reference proteome</keyword>
<reference evidence="1 2" key="1">
    <citation type="submission" date="2018-07" db="EMBL/GenBank/DDBJ databases">
        <title>Draft genome sequence of Ancylomarina sp. M1P.</title>
        <authorList>
            <person name="Yadav S."/>
            <person name="Villanueva L."/>
            <person name="Damste J.S.S."/>
        </authorList>
    </citation>
    <scope>NUCLEOTIDE SEQUENCE [LARGE SCALE GENOMIC DNA]</scope>
    <source>
        <strain evidence="1 2">M1P</strain>
    </source>
</reference>
<dbReference type="OrthoDB" id="1252358at2"/>
<dbReference type="RefSeq" id="WP_125032151.1">
    <property type="nucleotide sequence ID" value="NZ_JAPXVP010000028.1"/>
</dbReference>
<protein>
    <submittedName>
        <fullName evidence="1">Uncharacterized protein</fullName>
    </submittedName>
</protein>
<organism evidence="1 2">
    <name type="scientific">Ancylomarina euxinus</name>
    <dbReference type="NCBI Taxonomy" id="2283627"/>
    <lineage>
        <taxon>Bacteria</taxon>
        <taxon>Pseudomonadati</taxon>
        <taxon>Bacteroidota</taxon>
        <taxon>Bacteroidia</taxon>
        <taxon>Marinilabiliales</taxon>
        <taxon>Marinifilaceae</taxon>
        <taxon>Ancylomarina</taxon>
    </lineage>
</organism>
<accession>A0A425XWI1</accession>
<evidence type="ECO:0000313" key="2">
    <source>
        <dbReference type="Proteomes" id="UP000285794"/>
    </source>
</evidence>
<name>A0A425XWI1_9BACT</name>
<evidence type="ECO:0000313" key="1">
    <source>
        <dbReference type="EMBL" id="RRG19007.1"/>
    </source>
</evidence>
<dbReference type="Proteomes" id="UP000285794">
    <property type="component" value="Unassembled WGS sequence"/>
</dbReference>